<evidence type="ECO:0000256" key="2">
    <source>
        <dbReference type="ARBA" id="ARBA00022490"/>
    </source>
</evidence>
<dbReference type="PRINTS" id="PR01251">
    <property type="entry name" value="AMPHIPHYSIN"/>
</dbReference>
<dbReference type="SUPFAM" id="SSF103657">
    <property type="entry name" value="BAR/IMD domain-like"/>
    <property type="match status" value="1"/>
</dbReference>
<reference evidence="6" key="4">
    <citation type="submission" date="2025-08" db="UniProtKB">
        <authorList>
            <consortium name="Ensembl"/>
        </authorList>
    </citation>
    <scope>IDENTIFICATION</scope>
</reference>
<feature type="compositionally biased region" description="Basic and acidic residues" evidence="4">
    <location>
        <begin position="392"/>
        <end position="403"/>
    </location>
</feature>
<reference evidence="6" key="5">
    <citation type="submission" date="2025-09" db="UniProtKB">
        <authorList>
            <consortium name="Ensembl"/>
        </authorList>
    </citation>
    <scope>IDENTIFICATION</scope>
</reference>
<feature type="compositionally biased region" description="Basic and acidic residues" evidence="4">
    <location>
        <begin position="281"/>
        <end position="293"/>
    </location>
</feature>
<accession>A0A4W4HTH6</accession>
<comment type="subcellular location">
    <subcellularLocation>
        <location evidence="1">Cytoplasm</location>
    </subcellularLocation>
</comment>
<dbReference type="Pfam" id="PF03114">
    <property type="entry name" value="BAR"/>
    <property type="match status" value="1"/>
</dbReference>
<sequence>MAERKGSTVSSTHSKGGAGVYTKHIQRKLSRRKHSCKGAPFHPSGQESDGHRIYKDLKAYLNAVKVMGDASSRLFQSLFDVYELDWEGGENLGAVVEGEDLLWNDYETKLRDQLFTMQSYMGQFPDIKERVAKRNRKLVDFDSSRHHLESLQNAKKRDAIKAGKAEEEMKSAKKIFETMNCELKEELPVLYNSRIGCYVTVFQAISDLRDIFYKEMSKNNQDLQNVMSNLSAQHPEKKFMIKNFSRSGSLKRRSLKDTLSPRSLRSSFLEFHASYSPKGPLRRENSSSFRSDRAVYGSYSPEHQTSPSRFKPTEIPDPRVEGPDQSCTSEKTLPGEDTPSAATVTDNTEASGRACSEVIEGDQPSVSRPDKEKTGPCLKDDSSLEASDENDQEKKEDHSERASPETSCTLDAPEVHSQHLEQMNEPGPVGRDNGIADSEESEGSCKVGPYSEKISNEHTKL</sequence>
<reference evidence="6" key="3">
    <citation type="submission" date="2020-05" db="EMBL/GenBank/DDBJ databases">
        <title>Electrophorus electricus (electric eel) genome, fEleEle1, primary haplotype.</title>
        <authorList>
            <person name="Myers G."/>
            <person name="Meyer A."/>
            <person name="Fedrigo O."/>
            <person name="Formenti G."/>
            <person name="Rhie A."/>
            <person name="Tracey A."/>
            <person name="Sims Y."/>
            <person name="Jarvis E.D."/>
        </authorList>
    </citation>
    <scope>NUCLEOTIDE SEQUENCE [LARGE SCALE GENOMIC DNA]</scope>
</reference>
<dbReference type="InterPro" id="IPR003005">
    <property type="entry name" value="Amphiphysin"/>
</dbReference>
<dbReference type="GO" id="GO:0005543">
    <property type="term" value="F:phospholipid binding"/>
    <property type="evidence" value="ECO:0007669"/>
    <property type="project" value="TreeGrafter"/>
</dbReference>
<dbReference type="FunFam" id="1.20.1270.60:FF:000167">
    <property type="entry name" value="Bridging integrator 2"/>
    <property type="match status" value="1"/>
</dbReference>
<feature type="region of interest" description="Disordered" evidence="4">
    <location>
        <begin position="275"/>
        <end position="461"/>
    </location>
</feature>
<keyword evidence="2" id="KW-0963">Cytoplasm</keyword>
<proteinExistence type="predicted"/>
<evidence type="ECO:0000256" key="1">
    <source>
        <dbReference type="ARBA" id="ARBA00004496"/>
    </source>
</evidence>
<feature type="compositionally biased region" description="Polar residues" evidence="4">
    <location>
        <begin position="340"/>
        <end position="350"/>
    </location>
</feature>
<feature type="domain" description="BAR" evidence="5">
    <location>
        <begin position="21"/>
        <end position="236"/>
    </location>
</feature>
<dbReference type="SMART" id="SM00721">
    <property type="entry name" value="BAR"/>
    <property type="match status" value="1"/>
</dbReference>
<evidence type="ECO:0000256" key="3">
    <source>
        <dbReference type="ARBA" id="ARBA00072987"/>
    </source>
</evidence>
<feature type="compositionally biased region" description="Basic and acidic residues" evidence="4">
    <location>
        <begin position="368"/>
        <end position="382"/>
    </location>
</feature>
<organism evidence="6 7">
    <name type="scientific">Electrophorus electricus</name>
    <name type="common">Electric eel</name>
    <name type="synonym">Gymnotus electricus</name>
    <dbReference type="NCBI Taxonomy" id="8005"/>
    <lineage>
        <taxon>Eukaryota</taxon>
        <taxon>Metazoa</taxon>
        <taxon>Chordata</taxon>
        <taxon>Craniata</taxon>
        <taxon>Vertebrata</taxon>
        <taxon>Euteleostomi</taxon>
        <taxon>Actinopterygii</taxon>
        <taxon>Neopterygii</taxon>
        <taxon>Teleostei</taxon>
        <taxon>Ostariophysi</taxon>
        <taxon>Gymnotiformes</taxon>
        <taxon>Gymnotoidei</taxon>
        <taxon>Gymnotidae</taxon>
        <taxon>Electrophorus</taxon>
    </lineage>
</organism>
<dbReference type="PANTHER" id="PTHR46514:SF1">
    <property type="entry name" value="BRIDGING INTEGRATOR 2"/>
    <property type="match status" value="1"/>
</dbReference>
<dbReference type="GO" id="GO:0002102">
    <property type="term" value="C:podosome"/>
    <property type="evidence" value="ECO:0007669"/>
    <property type="project" value="TreeGrafter"/>
</dbReference>
<name>A0A4W4HTH6_ELEEL</name>
<gene>
    <name evidence="6" type="primary">bin2a</name>
</gene>
<dbReference type="InterPro" id="IPR027267">
    <property type="entry name" value="AH/BAR_dom_sf"/>
</dbReference>
<evidence type="ECO:0000256" key="4">
    <source>
        <dbReference type="SAM" id="MobiDB-lite"/>
    </source>
</evidence>
<dbReference type="GO" id="GO:0001891">
    <property type="term" value="C:phagocytic cup"/>
    <property type="evidence" value="ECO:0007669"/>
    <property type="project" value="TreeGrafter"/>
</dbReference>
<evidence type="ECO:0000313" key="7">
    <source>
        <dbReference type="Proteomes" id="UP000314983"/>
    </source>
</evidence>
<dbReference type="PANTHER" id="PTHR46514">
    <property type="entry name" value="AMPHIPHYSIN"/>
    <property type="match status" value="1"/>
</dbReference>
<dbReference type="Gene3D" id="1.20.1270.60">
    <property type="entry name" value="Arfaptin homology (AH) domain/BAR domain"/>
    <property type="match status" value="1"/>
</dbReference>
<dbReference type="Ensembl" id="ENSEEET00000052662.2">
    <property type="protein sequence ID" value="ENSEEEP00000052096.2"/>
    <property type="gene ID" value="ENSEEEG00000024435.2"/>
</dbReference>
<dbReference type="GeneTree" id="ENSGT00950000182882"/>
<dbReference type="GO" id="GO:0071800">
    <property type="term" value="P:podosome assembly"/>
    <property type="evidence" value="ECO:0007669"/>
    <property type="project" value="TreeGrafter"/>
</dbReference>
<feature type="compositionally biased region" description="Basic and acidic residues" evidence="4">
    <location>
        <begin position="311"/>
        <end position="322"/>
    </location>
</feature>
<dbReference type="GO" id="GO:0005737">
    <property type="term" value="C:cytoplasm"/>
    <property type="evidence" value="ECO:0007669"/>
    <property type="project" value="UniProtKB-SubCell"/>
</dbReference>
<dbReference type="InterPro" id="IPR004148">
    <property type="entry name" value="BAR_dom"/>
</dbReference>
<feature type="region of interest" description="Disordered" evidence="4">
    <location>
        <begin position="30"/>
        <end position="49"/>
    </location>
</feature>
<dbReference type="GO" id="GO:0097320">
    <property type="term" value="P:plasma membrane tubulation"/>
    <property type="evidence" value="ECO:0007669"/>
    <property type="project" value="TreeGrafter"/>
</dbReference>
<dbReference type="PROSITE" id="PS51021">
    <property type="entry name" value="BAR"/>
    <property type="match status" value="1"/>
</dbReference>
<dbReference type="AlphaFoldDB" id="A0A4W4HTH6"/>
<evidence type="ECO:0000259" key="5">
    <source>
        <dbReference type="PROSITE" id="PS51021"/>
    </source>
</evidence>
<dbReference type="Proteomes" id="UP000314983">
    <property type="component" value="Chromosome 22"/>
</dbReference>
<evidence type="ECO:0000313" key="6">
    <source>
        <dbReference type="Ensembl" id="ENSEEEP00000052096.2"/>
    </source>
</evidence>
<protein>
    <recommendedName>
        <fullName evidence="3">Bridging integrator 2</fullName>
    </recommendedName>
</protein>
<reference evidence="7" key="1">
    <citation type="journal article" date="2014" name="Science">
        <title>Nonhuman genetics. Genomic basis for the convergent evolution of electric organs.</title>
        <authorList>
            <person name="Gallant J.R."/>
            <person name="Traeger L.L."/>
            <person name="Volkening J.D."/>
            <person name="Moffett H."/>
            <person name="Chen P.H."/>
            <person name="Novina C.D."/>
            <person name="Phillips G.N.Jr."/>
            <person name="Anand R."/>
            <person name="Wells G.B."/>
            <person name="Pinch M."/>
            <person name="Guth R."/>
            <person name="Unguez G.A."/>
            <person name="Albert J.S."/>
            <person name="Zakon H.H."/>
            <person name="Samanta M.P."/>
            <person name="Sussman M.R."/>
        </authorList>
    </citation>
    <scope>NUCLEOTIDE SEQUENCE [LARGE SCALE GENOMIC DNA]</scope>
</reference>
<reference evidence="7" key="2">
    <citation type="journal article" date="2017" name="Sci. Adv.">
        <title>A tail of two voltages: Proteomic comparison of the three electric organs of the electric eel.</title>
        <authorList>
            <person name="Traeger L.L."/>
            <person name="Sabat G."/>
            <person name="Barrett-Wilt G.A."/>
            <person name="Wells G.B."/>
            <person name="Sussman M.R."/>
        </authorList>
    </citation>
    <scope>NUCLEOTIDE SEQUENCE [LARGE SCALE GENOMIC DNA]</scope>
</reference>
<dbReference type="GO" id="GO:0006911">
    <property type="term" value="P:phagocytosis, engulfment"/>
    <property type="evidence" value="ECO:0007669"/>
    <property type="project" value="TreeGrafter"/>
</dbReference>
<keyword evidence="7" id="KW-1185">Reference proteome</keyword>